<evidence type="ECO:0000256" key="1">
    <source>
        <dbReference type="ARBA" id="ARBA00022729"/>
    </source>
</evidence>
<dbReference type="Gene3D" id="2.40.40.10">
    <property type="entry name" value="RlpA-like domain"/>
    <property type="match status" value="1"/>
</dbReference>
<keyword evidence="1 2" id="KW-0732">Signal</keyword>
<comment type="caution">
    <text evidence="4">The sequence shown here is derived from an EMBL/GenBank/DDBJ whole genome shotgun (WGS) entry which is preliminary data.</text>
</comment>
<feature type="domain" description="RlpA-like protein double-psi beta-barrel" evidence="3">
    <location>
        <begin position="71"/>
        <end position="101"/>
    </location>
</feature>
<dbReference type="Pfam" id="PF03330">
    <property type="entry name" value="DPBB_1"/>
    <property type="match status" value="1"/>
</dbReference>
<dbReference type="EMBL" id="CAJVPZ010008313">
    <property type="protein sequence ID" value="CAG8596752.1"/>
    <property type="molecule type" value="Genomic_DNA"/>
</dbReference>
<evidence type="ECO:0000313" key="4">
    <source>
        <dbReference type="EMBL" id="CAG8596752.1"/>
    </source>
</evidence>
<dbReference type="OrthoDB" id="406505at2759"/>
<proteinExistence type="predicted"/>
<accession>A0A9N9CDP9</accession>
<feature type="chain" id="PRO_5040507850" evidence="2">
    <location>
        <begin position="31"/>
        <end position="105"/>
    </location>
</feature>
<dbReference type="PANTHER" id="PTHR31836">
    <property type="match status" value="1"/>
</dbReference>
<protein>
    <submittedName>
        <fullName evidence="4">12488_t:CDS:1</fullName>
    </submittedName>
</protein>
<dbReference type="AlphaFoldDB" id="A0A9N9CDP9"/>
<feature type="non-terminal residue" evidence="4">
    <location>
        <position position="105"/>
    </location>
</feature>
<sequence length="105" mass="11412">MTSNSLCTRFLFLITIFLCIIAYFSDLSTADNLDSLPNELEPRNASYLEKRDNTGDITFYDVGLGACVSCGSKSVTVTVVDRCAGCKKNDVDLSPAAFNRLLSPS</sequence>
<name>A0A9N9CDP9_9GLOM</name>
<dbReference type="InterPro" id="IPR036908">
    <property type="entry name" value="RlpA-like_sf"/>
</dbReference>
<organism evidence="4 5">
    <name type="scientific">Racocetra fulgida</name>
    <dbReference type="NCBI Taxonomy" id="60492"/>
    <lineage>
        <taxon>Eukaryota</taxon>
        <taxon>Fungi</taxon>
        <taxon>Fungi incertae sedis</taxon>
        <taxon>Mucoromycota</taxon>
        <taxon>Glomeromycotina</taxon>
        <taxon>Glomeromycetes</taxon>
        <taxon>Diversisporales</taxon>
        <taxon>Gigasporaceae</taxon>
        <taxon>Racocetra</taxon>
    </lineage>
</organism>
<keyword evidence="5" id="KW-1185">Reference proteome</keyword>
<dbReference type="InterPro" id="IPR009009">
    <property type="entry name" value="RlpA-like_DPBB"/>
</dbReference>
<dbReference type="Proteomes" id="UP000789396">
    <property type="component" value="Unassembled WGS sequence"/>
</dbReference>
<feature type="signal peptide" evidence="2">
    <location>
        <begin position="1"/>
        <end position="30"/>
    </location>
</feature>
<evidence type="ECO:0000256" key="2">
    <source>
        <dbReference type="SAM" id="SignalP"/>
    </source>
</evidence>
<gene>
    <name evidence="4" type="ORF">RFULGI_LOCUS6447</name>
</gene>
<evidence type="ECO:0000259" key="3">
    <source>
        <dbReference type="Pfam" id="PF03330"/>
    </source>
</evidence>
<dbReference type="InterPro" id="IPR051477">
    <property type="entry name" value="Expansin_CellWall"/>
</dbReference>
<dbReference type="PANTHER" id="PTHR31836:SF27">
    <property type="entry name" value="RLPA-LIKE PROTEIN DOUBLE-PSI BETA-BARREL DOMAIN-CONTAINING PROTEIN"/>
    <property type="match status" value="1"/>
</dbReference>
<dbReference type="CDD" id="cd22191">
    <property type="entry name" value="DPBB_RlpA_EXP_N-like"/>
    <property type="match status" value="1"/>
</dbReference>
<dbReference type="SUPFAM" id="SSF50685">
    <property type="entry name" value="Barwin-like endoglucanases"/>
    <property type="match status" value="1"/>
</dbReference>
<reference evidence="4" key="1">
    <citation type="submission" date="2021-06" db="EMBL/GenBank/DDBJ databases">
        <authorList>
            <person name="Kallberg Y."/>
            <person name="Tangrot J."/>
            <person name="Rosling A."/>
        </authorList>
    </citation>
    <scope>NUCLEOTIDE SEQUENCE</scope>
    <source>
        <strain evidence="4">IN212</strain>
    </source>
</reference>
<evidence type="ECO:0000313" key="5">
    <source>
        <dbReference type="Proteomes" id="UP000789396"/>
    </source>
</evidence>